<feature type="compositionally biased region" description="Acidic residues" evidence="1">
    <location>
        <begin position="543"/>
        <end position="568"/>
    </location>
</feature>
<feature type="compositionally biased region" description="Low complexity" evidence="1">
    <location>
        <begin position="327"/>
        <end position="348"/>
    </location>
</feature>
<feature type="compositionally biased region" description="Low complexity" evidence="1">
    <location>
        <begin position="646"/>
        <end position="668"/>
    </location>
</feature>
<feature type="compositionally biased region" description="Polar residues" evidence="1">
    <location>
        <begin position="779"/>
        <end position="788"/>
    </location>
</feature>
<keyword evidence="5" id="KW-1185">Reference proteome</keyword>
<proteinExistence type="predicted"/>
<dbReference type="InterPro" id="IPR001005">
    <property type="entry name" value="SANT/Myb"/>
</dbReference>
<evidence type="ECO:0000259" key="2">
    <source>
        <dbReference type="PROSITE" id="PS50090"/>
    </source>
</evidence>
<feature type="domain" description="Myb-like" evidence="2">
    <location>
        <begin position="802"/>
        <end position="857"/>
    </location>
</feature>
<feature type="domain" description="HTH myb-type" evidence="3">
    <location>
        <begin position="802"/>
        <end position="861"/>
    </location>
</feature>
<dbReference type="KEGG" id="bpg:Bathy06g02240"/>
<dbReference type="InterPro" id="IPR009057">
    <property type="entry name" value="Homeodomain-like_sf"/>
</dbReference>
<dbReference type="PROSITE" id="PS50090">
    <property type="entry name" value="MYB_LIKE"/>
    <property type="match status" value="1"/>
</dbReference>
<gene>
    <name evidence="4" type="ORF">Bathy06g02240</name>
</gene>
<feature type="region of interest" description="Disordered" evidence="1">
    <location>
        <begin position="864"/>
        <end position="883"/>
    </location>
</feature>
<evidence type="ECO:0000256" key="1">
    <source>
        <dbReference type="SAM" id="MobiDB-lite"/>
    </source>
</evidence>
<feature type="compositionally biased region" description="Low complexity" evidence="1">
    <location>
        <begin position="1"/>
        <end position="17"/>
    </location>
</feature>
<dbReference type="OrthoDB" id="497289at2759"/>
<feature type="compositionally biased region" description="Basic and acidic residues" evidence="1">
    <location>
        <begin position="142"/>
        <end position="160"/>
    </location>
</feature>
<dbReference type="PANTHER" id="PTHR47122:SF8">
    <property type="entry name" value="MYB-LIKE DOMAIN-CONTAINING PROTEIN"/>
    <property type="match status" value="1"/>
</dbReference>
<feature type="compositionally biased region" description="Low complexity" evidence="1">
    <location>
        <begin position="128"/>
        <end position="141"/>
    </location>
</feature>
<feature type="compositionally biased region" description="Basic and acidic residues" evidence="1">
    <location>
        <begin position="118"/>
        <end position="127"/>
    </location>
</feature>
<feature type="region of interest" description="Disordered" evidence="1">
    <location>
        <begin position="1"/>
        <end position="35"/>
    </location>
</feature>
<feature type="region of interest" description="Disordered" evidence="1">
    <location>
        <begin position="459"/>
        <end position="602"/>
    </location>
</feature>
<sequence length="916" mass="98983">MGANTTNKTTTSANENNNKYKSPTAPPAFNTSAPGRERFYNSIKFDSSGDLQRASEIDERMIREKYDQDSELVDLEREILTGEDEEKKDAALGSLAVRGGGAQPPSRLGNAAVGKMVTRTEQREAKEMTGNNNNNNTINENKNNKKDKEMMMEERNKESSGGKGGSNDATAAAATEKQDSGSNDDSNKLSESNESKLLRSQQQRGVKNPSGSGGSGDGSDDNNTKNKINNLKTSGDEKMMIIKENGTNENAAEMNENDLLCDFGAEKQPMVVASPRKKSKTAYSSDLNRNCDGDTGGRYSELEDGRRQEGRNNKQKQEGDKNAKLVSNNNSKVNNNNNNSSNDNSNSSGRQGGRKQRNPVRAPKRNDSSSGDDLIIPDEEETKNANLLSECDNLFVPPVAPLFKPPNHAGASNAAMHKSASGNIDVNDGTNAKTFGANGKAMNTINTIDDSLYDQQFQIEPELLSARPGSDDSFRLFDPAATQGKSNEGSDEGEQLASGRGRRRRSSGRNTNNKSNSTRKTSGSDNSSYDEEADGSREKLDNNAEESDSDIDISNDLSDEEVYEADYEDKERLIDDLEDDLGENTNNHRVGRPLIIGSMGRGSVGGEIMPGMLVNGRRAQRGQPPKHEKVAPSRAISGKKTNLKGASNTKGSTKSNNKSSSSLATLTTMRPASNKSIRGDSKSKMKATGKMFDDLGEYTIAKVDEKKRSKQAGGSKSTANTNNKMVGKRNLSSAMARSGSENAPNKRGRKNVDSDTKSLSSSGLSEGFQTSALGHAIGGTNTKSTGTTAARGREPNPQGGPRRSKHHNPWGLDEAQALIEGVSRCGGGKWADIKKLGFPEIEHRTAVDLKDKWRNLLRIATLPTPSGRETAGKSGGDKKREIPRAMLDRVRELAMLHAKNKERELAAKAAQAQQRS</sequence>
<evidence type="ECO:0000313" key="4">
    <source>
        <dbReference type="EMBL" id="CCO17219.1"/>
    </source>
</evidence>
<dbReference type="CDD" id="cd11660">
    <property type="entry name" value="SANT_TRF"/>
    <property type="match status" value="1"/>
</dbReference>
<dbReference type="GeneID" id="19015204"/>
<evidence type="ECO:0000259" key="3">
    <source>
        <dbReference type="PROSITE" id="PS51294"/>
    </source>
</evidence>
<dbReference type="PANTHER" id="PTHR47122">
    <property type="entry name" value="MYB-LIKE DNA-BINDING DOMAIN CONTAINING PROTEIN, EXPRESSED"/>
    <property type="match status" value="1"/>
</dbReference>
<dbReference type="STRING" id="41875.K8EGU2"/>
<organism evidence="4 5">
    <name type="scientific">Bathycoccus prasinos</name>
    <dbReference type="NCBI Taxonomy" id="41875"/>
    <lineage>
        <taxon>Eukaryota</taxon>
        <taxon>Viridiplantae</taxon>
        <taxon>Chlorophyta</taxon>
        <taxon>Mamiellophyceae</taxon>
        <taxon>Mamiellales</taxon>
        <taxon>Bathycoccaceae</taxon>
        <taxon>Bathycoccus</taxon>
    </lineage>
</organism>
<dbReference type="eggNOG" id="ENOG502QWKN">
    <property type="taxonomic scope" value="Eukaryota"/>
</dbReference>
<dbReference type="Gene3D" id="1.10.246.220">
    <property type="match status" value="1"/>
</dbReference>
<dbReference type="Pfam" id="PF00249">
    <property type="entry name" value="Myb_DNA-binding"/>
    <property type="match status" value="1"/>
</dbReference>
<name>K8EGU2_9CHLO</name>
<dbReference type="Proteomes" id="UP000198341">
    <property type="component" value="Chromosome 6"/>
</dbReference>
<dbReference type="EMBL" id="FO082273">
    <property type="protein sequence ID" value="CCO17219.1"/>
    <property type="molecule type" value="Genomic_DNA"/>
</dbReference>
<feature type="compositionally biased region" description="Basic and acidic residues" evidence="1">
    <location>
        <begin position="300"/>
        <end position="323"/>
    </location>
</feature>
<accession>K8EGU2</accession>
<feature type="compositionally biased region" description="Low complexity" evidence="1">
    <location>
        <begin position="508"/>
        <end position="524"/>
    </location>
</feature>
<feature type="compositionally biased region" description="Polar residues" evidence="1">
    <location>
        <begin position="712"/>
        <end position="743"/>
    </location>
</feature>
<feature type="compositionally biased region" description="Basic and acidic residues" evidence="1">
    <location>
        <begin position="79"/>
        <end position="90"/>
    </location>
</feature>
<feature type="region of interest" description="Disordered" evidence="1">
    <location>
        <begin position="615"/>
        <end position="812"/>
    </location>
</feature>
<feature type="region of interest" description="Disordered" evidence="1">
    <location>
        <begin position="268"/>
        <end position="383"/>
    </location>
</feature>
<evidence type="ECO:0000313" key="5">
    <source>
        <dbReference type="Proteomes" id="UP000198341"/>
    </source>
</evidence>
<feature type="region of interest" description="Disordered" evidence="1">
    <location>
        <begin position="79"/>
        <end position="253"/>
    </location>
</feature>
<dbReference type="SMART" id="SM00717">
    <property type="entry name" value="SANT"/>
    <property type="match status" value="1"/>
</dbReference>
<dbReference type="RefSeq" id="XP_007512619.1">
    <property type="nucleotide sequence ID" value="XM_007512557.1"/>
</dbReference>
<dbReference type="InterPro" id="IPR017930">
    <property type="entry name" value="Myb_dom"/>
</dbReference>
<reference evidence="4 5" key="1">
    <citation type="submission" date="2011-10" db="EMBL/GenBank/DDBJ databases">
        <authorList>
            <person name="Genoscope - CEA"/>
        </authorList>
    </citation>
    <scope>NUCLEOTIDE SEQUENCE [LARGE SCALE GENOMIC DNA]</scope>
    <source>
        <strain evidence="4 5">RCC 1105</strain>
    </source>
</reference>
<dbReference type="PROSITE" id="PS51294">
    <property type="entry name" value="HTH_MYB"/>
    <property type="match status" value="1"/>
</dbReference>
<protein>
    <submittedName>
        <fullName evidence="4">Uncharacterized protein</fullName>
    </submittedName>
</protein>
<dbReference type="SUPFAM" id="SSF46689">
    <property type="entry name" value="Homeodomain-like"/>
    <property type="match status" value="1"/>
</dbReference>
<feature type="compositionally biased region" description="Low complexity" evidence="1">
    <location>
        <begin position="758"/>
        <end position="767"/>
    </location>
</feature>
<dbReference type="AlphaFoldDB" id="K8EGU2"/>
<feature type="compositionally biased region" description="Basic and acidic residues" evidence="1">
    <location>
        <begin position="185"/>
        <end position="197"/>
    </location>
</feature>